<evidence type="ECO:0000313" key="1">
    <source>
        <dbReference type="EMBL" id="EHC01627.1"/>
    </source>
</evidence>
<comment type="caution">
    <text evidence="1">The sequence shown here is derived from an EMBL/GenBank/DDBJ whole genome shotgun (WGS) entry which is preliminary data.</text>
</comment>
<protein>
    <submittedName>
        <fullName evidence="1">Uncharacterized protein</fullName>
    </submittedName>
</protein>
<dbReference type="AlphaFoldDB" id="A0AA87F643"/>
<proteinExistence type="predicted"/>
<name>A0AA87F643_STRSU</name>
<gene>
    <name evidence="1" type="ORF">SSUR61_0101</name>
</gene>
<accession>A0AA87F643</accession>
<dbReference type="EMBL" id="AEYY01000050">
    <property type="protein sequence ID" value="EHC01627.1"/>
    <property type="molecule type" value="Genomic_DNA"/>
</dbReference>
<sequence length="238" mass="27620">MYRTRMKKGKIKNIQKTKEFQGEPVKQEHIREAFEFSYSMAFGDGFHRNRRSGGIHHRSAYEVFVNTFRGKIAEFVVSDYFTSQGRKVSQIDLSIMGVGDWDSADLLVDGIPISIKATKHFGQLLLLETKDWNDSGQYIPNLSHEKQSNYDYFILVRTKVDIPDKNNSLFSKEKLKKIIFEKHILAEISGVLSNCDFVNQIIKYKYIIYQNDLLNGKIPMDADNYYVHVAELESIEMI</sequence>
<evidence type="ECO:0000313" key="2">
    <source>
        <dbReference type="Proteomes" id="UP000004014"/>
    </source>
</evidence>
<dbReference type="Proteomes" id="UP000004014">
    <property type="component" value="Unassembled WGS sequence"/>
</dbReference>
<reference evidence="1 2" key="1">
    <citation type="submission" date="2011-03" db="EMBL/GenBank/DDBJ databases">
        <title>Deep-sequencing identification of multiple resistance mechanism for the high antibiotic-resistance strain Streptococcus suis R61.</title>
        <authorList>
            <person name="Hu P."/>
            <person name="Yang M."/>
            <person name="Jin M."/>
            <person name="Xiao J."/>
        </authorList>
    </citation>
    <scope>NUCLEOTIDE SEQUENCE [LARGE SCALE GENOMIC DNA]</scope>
    <source>
        <strain evidence="1 2">R61</strain>
    </source>
</reference>
<organism evidence="1 2">
    <name type="scientific">Streptococcus suis R61</name>
    <dbReference type="NCBI Taxonomy" id="996306"/>
    <lineage>
        <taxon>Bacteria</taxon>
        <taxon>Bacillati</taxon>
        <taxon>Bacillota</taxon>
        <taxon>Bacilli</taxon>
        <taxon>Lactobacillales</taxon>
        <taxon>Streptococcaceae</taxon>
        <taxon>Streptococcus</taxon>
    </lineage>
</organism>